<protein>
    <submittedName>
        <fullName evidence="1">Uncharacterized protein</fullName>
    </submittedName>
</protein>
<gene>
    <name evidence="1" type="ORF">BJ554DRAFT_6439</name>
</gene>
<keyword evidence="2" id="KW-1185">Reference proteome</keyword>
<reference evidence="1 2" key="1">
    <citation type="journal article" name="Sci. Rep.">
        <title>Genome-scale phylogenetic analyses confirm Olpidium as the closest living zoosporic fungus to the non-flagellated, terrestrial fungi.</title>
        <authorList>
            <person name="Chang Y."/>
            <person name="Rochon D."/>
            <person name="Sekimoto S."/>
            <person name="Wang Y."/>
            <person name="Chovatia M."/>
            <person name="Sandor L."/>
            <person name="Salamov A."/>
            <person name="Grigoriev I.V."/>
            <person name="Stajich J.E."/>
            <person name="Spatafora J.W."/>
        </authorList>
    </citation>
    <scope>NUCLEOTIDE SEQUENCE [LARGE SCALE GENOMIC DNA]</scope>
    <source>
        <strain evidence="1">S191</strain>
    </source>
</reference>
<dbReference type="EMBL" id="JAEFCI010003747">
    <property type="protein sequence ID" value="KAG5461377.1"/>
    <property type="molecule type" value="Genomic_DNA"/>
</dbReference>
<accession>A0A8H8DKP1</accession>
<dbReference type="OrthoDB" id="1711508at2759"/>
<evidence type="ECO:0000313" key="1">
    <source>
        <dbReference type="EMBL" id="KAG5461377.1"/>
    </source>
</evidence>
<proteinExistence type="predicted"/>
<dbReference type="Proteomes" id="UP000673691">
    <property type="component" value="Unassembled WGS sequence"/>
</dbReference>
<sequence>MDLDYTLFDCKSTASSFVELMRPGMHELLVVNDLSSANGIKGFVNCCRPRRRRTGTTTLSYGRRRLGNRW</sequence>
<comment type="caution">
    <text evidence="1">The sequence shown here is derived from an EMBL/GenBank/DDBJ whole genome shotgun (WGS) entry which is preliminary data.</text>
</comment>
<evidence type="ECO:0000313" key="2">
    <source>
        <dbReference type="Proteomes" id="UP000673691"/>
    </source>
</evidence>
<dbReference type="AlphaFoldDB" id="A0A8H8DKP1"/>
<name>A0A8H8DKP1_9FUNG</name>
<organism evidence="1 2">
    <name type="scientific">Olpidium bornovanus</name>
    <dbReference type="NCBI Taxonomy" id="278681"/>
    <lineage>
        <taxon>Eukaryota</taxon>
        <taxon>Fungi</taxon>
        <taxon>Fungi incertae sedis</taxon>
        <taxon>Olpidiomycota</taxon>
        <taxon>Olpidiomycotina</taxon>
        <taxon>Olpidiomycetes</taxon>
        <taxon>Olpidiales</taxon>
        <taxon>Olpidiaceae</taxon>
        <taxon>Olpidium</taxon>
    </lineage>
</organism>